<dbReference type="OrthoDB" id="6020750at2759"/>
<dbReference type="PANTHER" id="PTHR47331">
    <property type="entry name" value="PHD-TYPE DOMAIN-CONTAINING PROTEIN"/>
    <property type="match status" value="1"/>
</dbReference>
<organism evidence="2 3">
    <name type="scientific">Stichopus japonicus</name>
    <name type="common">Sea cucumber</name>
    <dbReference type="NCBI Taxonomy" id="307972"/>
    <lineage>
        <taxon>Eukaryota</taxon>
        <taxon>Metazoa</taxon>
        <taxon>Echinodermata</taxon>
        <taxon>Eleutherozoa</taxon>
        <taxon>Echinozoa</taxon>
        <taxon>Holothuroidea</taxon>
        <taxon>Aspidochirotacea</taxon>
        <taxon>Aspidochirotida</taxon>
        <taxon>Stichopodidae</taxon>
        <taxon>Apostichopus</taxon>
    </lineage>
</organism>
<dbReference type="STRING" id="307972.A0A2G8JGX8"/>
<keyword evidence="3" id="KW-1185">Reference proteome</keyword>
<sequence>MHAGPCLLKDLAGLLIRFRLPKIAMVSDIEKAFLQVGLRLEDRDATRFLWLKDHTMPIIDGNIQVYRFSRIPFGIVASPYLLGATINFHLDKNPGDVSNQIKNNVYVDNVIIGSNSVQEAVKLYQEAKQLFDNASMNLREWLSNSKEFNQMLPEKDRAKGTEVSVLGMLWDIQVDTIKTKLIVDDLEKTTKRSTLQQLAKIFDPLGFLSPITIRGKILHQEMWKEKFDWDDPLPEDYVVKWKALQRELVGAKKFSIPRWILSGEMIPVQLICFTDASLEAYSACVYVRQKVASTVKCSLIFAKARVAPIKRKMTLPQLELTAALIGSRAMRFVEKELHYP</sequence>
<name>A0A2G8JGX8_STIJA</name>
<protein>
    <recommendedName>
        <fullName evidence="1">Reverse transcriptase domain-containing protein</fullName>
    </recommendedName>
</protein>
<comment type="caution">
    <text evidence="2">The sequence shown here is derived from an EMBL/GenBank/DDBJ whole genome shotgun (WGS) entry which is preliminary data.</text>
</comment>
<dbReference type="Pfam" id="PF05380">
    <property type="entry name" value="Peptidase_A17"/>
    <property type="match status" value="1"/>
</dbReference>
<dbReference type="Proteomes" id="UP000230750">
    <property type="component" value="Unassembled WGS sequence"/>
</dbReference>
<dbReference type="EMBL" id="MRZV01002014">
    <property type="protein sequence ID" value="PIK35003.1"/>
    <property type="molecule type" value="Genomic_DNA"/>
</dbReference>
<evidence type="ECO:0000259" key="1">
    <source>
        <dbReference type="Pfam" id="PF00078"/>
    </source>
</evidence>
<dbReference type="InterPro" id="IPR008042">
    <property type="entry name" value="Retrotrans_Pao"/>
</dbReference>
<dbReference type="InterPro" id="IPR043128">
    <property type="entry name" value="Rev_trsase/Diguanyl_cyclase"/>
</dbReference>
<gene>
    <name evidence="2" type="ORF">BSL78_28172</name>
</gene>
<dbReference type="Gene3D" id="3.10.10.10">
    <property type="entry name" value="HIV Type 1 Reverse Transcriptase, subunit A, domain 1"/>
    <property type="match status" value="1"/>
</dbReference>
<feature type="domain" description="Reverse transcriptase" evidence="1">
    <location>
        <begin position="22"/>
        <end position="138"/>
    </location>
</feature>
<dbReference type="InterPro" id="IPR043502">
    <property type="entry name" value="DNA/RNA_pol_sf"/>
</dbReference>
<dbReference type="SUPFAM" id="SSF56672">
    <property type="entry name" value="DNA/RNA polymerases"/>
    <property type="match status" value="1"/>
</dbReference>
<dbReference type="Pfam" id="PF00078">
    <property type="entry name" value="RVT_1"/>
    <property type="match status" value="1"/>
</dbReference>
<evidence type="ECO:0000313" key="3">
    <source>
        <dbReference type="Proteomes" id="UP000230750"/>
    </source>
</evidence>
<dbReference type="AlphaFoldDB" id="A0A2G8JGX8"/>
<dbReference type="InterPro" id="IPR000477">
    <property type="entry name" value="RT_dom"/>
</dbReference>
<evidence type="ECO:0000313" key="2">
    <source>
        <dbReference type="EMBL" id="PIK35003.1"/>
    </source>
</evidence>
<proteinExistence type="predicted"/>
<accession>A0A2G8JGX8</accession>
<dbReference type="Gene3D" id="3.30.70.270">
    <property type="match status" value="1"/>
</dbReference>
<reference evidence="2 3" key="1">
    <citation type="journal article" date="2017" name="PLoS Biol.">
        <title>The sea cucumber genome provides insights into morphological evolution and visceral regeneration.</title>
        <authorList>
            <person name="Zhang X."/>
            <person name="Sun L."/>
            <person name="Yuan J."/>
            <person name="Sun Y."/>
            <person name="Gao Y."/>
            <person name="Zhang L."/>
            <person name="Li S."/>
            <person name="Dai H."/>
            <person name="Hamel J.F."/>
            <person name="Liu C."/>
            <person name="Yu Y."/>
            <person name="Liu S."/>
            <person name="Lin W."/>
            <person name="Guo K."/>
            <person name="Jin S."/>
            <person name="Xu P."/>
            <person name="Storey K.B."/>
            <person name="Huan P."/>
            <person name="Zhang T."/>
            <person name="Zhou Y."/>
            <person name="Zhang J."/>
            <person name="Lin C."/>
            <person name="Li X."/>
            <person name="Xing L."/>
            <person name="Huo D."/>
            <person name="Sun M."/>
            <person name="Wang L."/>
            <person name="Mercier A."/>
            <person name="Li F."/>
            <person name="Yang H."/>
            <person name="Xiang J."/>
        </authorList>
    </citation>
    <scope>NUCLEOTIDE SEQUENCE [LARGE SCALE GENOMIC DNA]</scope>
    <source>
        <strain evidence="2">Shaxun</strain>
        <tissue evidence="2">Muscle</tissue>
    </source>
</reference>
<dbReference type="PANTHER" id="PTHR47331:SF4">
    <property type="entry name" value="PEPTIDASE S1 DOMAIN-CONTAINING PROTEIN"/>
    <property type="match status" value="1"/>
</dbReference>